<feature type="compositionally biased region" description="Basic residues" evidence="9">
    <location>
        <begin position="69"/>
        <end position="85"/>
    </location>
</feature>
<evidence type="ECO:0000313" key="12">
    <source>
        <dbReference type="RefSeq" id="XP_022151667.1"/>
    </source>
</evidence>
<proteinExistence type="inferred from homology"/>
<dbReference type="GO" id="GO:0009662">
    <property type="term" value="P:etioplast organization"/>
    <property type="evidence" value="ECO:0007669"/>
    <property type="project" value="TreeGrafter"/>
</dbReference>
<feature type="domain" description="Carbohydrate kinase PfkB" evidence="10">
    <location>
        <begin position="245"/>
        <end position="530"/>
    </location>
</feature>
<name>A0A6J1DE47_MOMCH</name>
<sequence length="575" mass="64350">MFMASTFSQLLFIPRCESSWSFHCYPSLCLNQHLDLRLHNKWAVTAISKRNVSESLAQEGVDDKEIAKKKTPRTPRRSTKRTRKKASIDTPDPNDELLSSTNETEAEENIVNASSEDSKATSRRSRSKAASTSTSVEEDDKAVTKARRGRKPKKKDNSMQLQFSESEVSDAGNSSITGNDVDESDEELDFSTDEGDDVSITYGWPPLVCCFGAAQHAFVPSGRPANRLLDYEIHDRMKDAFWVPEKFVRAPGGSAGSVAMALSSLGGKVAFMGKLGDDEYGQAMLYYMNVNNVQTRSVRVDSKRATAMSLMKIGKRGRLRMTCIKPSAEDSLSKSEINIDVLKEAKMFYFSTHSLLDPNMRSTTMKAIKISRKLGGVIFYDLNLPLPLWQSRDETKKFIEQVWSLADIIEVTKQELEFLCGIQPSEEFDTRNNDSSKFVHYEPEIIKPLWHENLKVLFVTNGTSKIHYYTEEHDGAVLGMEDAPVTPFTSDMSASGDGIVAALMRMLSVQPHLITDKGYLEHSIKYAIDCGVIDQWLLGQTRGYPPKDDTEEVTPDENGIRSITEVEFRTVASVS</sequence>
<keyword evidence="5" id="KW-0808">Transferase</keyword>
<dbReference type="AlphaFoldDB" id="A0A6J1DE47"/>
<feature type="compositionally biased region" description="Acidic residues" evidence="9">
    <location>
        <begin position="180"/>
        <end position="194"/>
    </location>
</feature>
<evidence type="ECO:0000256" key="1">
    <source>
        <dbReference type="ARBA" id="ARBA00004229"/>
    </source>
</evidence>
<comment type="similarity">
    <text evidence="2">Belongs to the carbohydrate kinase PfkB family.</text>
</comment>
<dbReference type="GO" id="GO:0016301">
    <property type="term" value="F:kinase activity"/>
    <property type="evidence" value="ECO:0007669"/>
    <property type="project" value="UniProtKB-KW"/>
</dbReference>
<evidence type="ECO:0000256" key="4">
    <source>
        <dbReference type="ARBA" id="ARBA00022640"/>
    </source>
</evidence>
<dbReference type="GeneID" id="111019579"/>
<evidence type="ECO:0000256" key="7">
    <source>
        <dbReference type="ARBA" id="ARBA00022946"/>
    </source>
</evidence>
<dbReference type="InterPro" id="IPR050306">
    <property type="entry name" value="PfkB_Carbo_kinase"/>
</dbReference>
<evidence type="ECO:0000256" key="9">
    <source>
        <dbReference type="SAM" id="MobiDB-lite"/>
    </source>
</evidence>
<dbReference type="GO" id="GO:0042644">
    <property type="term" value="C:chloroplast nucleoid"/>
    <property type="evidence" value="ECO:0007669"/>
    <property type="project" value="TreeGrafter"/>
</dbReference>
<keyword evidence="4" id="KW-0934">Plastid</keyword>
<dbReference type="FunFam" id="3.40.1190.20:FF:000021">
    <property type="entry name" value="Fructokinase-like 2, chloroplastic"/>
    <property type="match status" value="1"/>
</dbReference>
<dbReference type="InterPro" id="IPR011611">
    <property type="entry name" value="PfkB_dom"/>
</dbReference>
<keyword evidence="11" id="KW-1185">Reference proteome</keyword>
<dbReference type="CDD" id="cd01167">
    <property type="entry name" value="bac_FRK"/>
    <property type="match status" value="1"/>
</dbReference>
<keyword evidence="3" id="KW-0150">Chloroplast</keyword>
<dbReference type="GO" id="GO:0009658">
    <property type="term" value="P:chloroplast organization"/>
    <property type="evidence" value="ECO:0007669"/>
    <property type="project" value="UniProtKB-ARBA"/>
</dbReference>
<dbReference type="PANTHER" id="PTHR43085:SF2">
    <property type="entry name" value="FRUCTOKINASE-LIKE 2, CHLOROPLASTIC"/>
    <property type="match status" value="1"/>
</dbReference>
<protein>
    <submittedName>
        <fullName evidence="12">Fructokinase-like 2, chloroplastic</fullName>
    </submittedName>
</protein>
<dbReference type="SUPFAM" id="SSF53613">
    <property type="entry name" value="Ribokinase-like"/>
    <property type="match status" value="1"/>
</dbReference>
<evidence type="ECO:0000256" key="3">
    <source>
        <dbReference type="ARBA" id="ARBA00022528"/>
    </source>
</evidence>
<dbReference type="Gene3D" id="3.40.1190.20">
    <property type="match status" value="1"/>
</dbReference>
<reference evidence="12" key="1">
    <citation type="submission" date="2025-08" db="UniProtKB">
        <authorList>
            <consortium name="RefSeq"/>
        </authorList>
    </citation>
    <scope>IDENTIFICATION</scope>
    <source>
        <strain evidence="12">OHB3-1</strain>
    </source>
</reference>
<keyword evidence="7" id="KW-0809">Transit peptide</keyword>
<keyword evidence="6" id="KW-0418">Kinase</keyword>
<dbReference type="Pfam" id="PF00294">
    <property type="entry name" value="PfkB"/>
    <property type="match status" value="1"/>
</dbReference>
<dbReference type="InterPro" id="IPR029056">
    <property type="entry name" value="Ribokinase-like"/>
</dbReference>
<evidence type="ECO:0000256" key="5">
    <source>
        <dbReference type="ARBA" id="ARBA00022679"/>
    </source>
</evidence>
<evidence type="ECO:0000256" key="8">
    <source>
        <dbReference type="ARBA" id="ARBA00058434"/>
    </source>
</evidence>
<dbReference type="KEGG" id="mcha:111019579"/>
<dbReference type="GO" id="GO:0042793">
    <property type="term" value="P:plastid transcription"/>
    <property type="evidence" value="ECO:0007669"/>
    <property type="project" value="UniProtKB-ARBA"/>
</dbReference>
<organism evidence="11 12">
    <name type="scientific">Momordica charantia</name>
    <name type="common">Bitter gourd</name>
    <name type="synonym">Balsam pear</name>
    <dbReference type="NCBI Taxonomy" id="3673"/>
    <lineage>
        <taxon>Eukaryota</taxon>
        <taxon>Viridiplantae</taxon>
        <taxon>Streptophyta</taxon>
        <taxon>Embryophyta</taxon>
        <taxon>Tracheophyta</taxon>
        <taxon>Spermatophyta</taxon>
        <taxon>Magnoliopsida</taxon>
        <taxon>eudicotyledons</taxon>
        <taxon>Gunneridae</taxon>
        <taxon>Pentapetalae</taxon>
        <taxon>rosids</taxon>
        <taxon>fabids</taxon>
        <taxon>Cucurbitales</taxon>
        <taxon>Cucurbitaceae</taxon>
        <taxon>Momordiceae</taxon>
        <taxon>Momordica</taxon>
    </lineage>
</organism>
<evidence type="ECO:0000313" key="11">
    <source>
        <dbReference type="Proteomes" id="UP000504603"/>
    </source>
</evidence>
<feature type="region of interest" description="Disordered" evidence="9">
    <location>
        <begin position="63"/>
        <end position="194"/>
    </location>
</feature>
<dbReference type="PANTHER" id="PTHR43085">
    <property type="entry name" value="HEXOKINASE FAMILY MEMBER"/>
    <property type="match status" value="1"/>
</dbReference>
<comment type="subcellular location">
    <subcellularLocation>
        <location evidence="1">Plastid</location>
        <location evidence="1">Chloroplast</location>
    </subcellularLocation>
</comment>
<dbReference type="Proteomes" id="UP000504603">
    <property type="component" value="Unplaced"/>
</dbReference>
<dbReference type="RefSeq" id="XP_022151667.1">
    <property type="nucleotide sequence ID" value="XM_022295975.1"/>
</dbReference>
<feature type="compositionally biased region" description="Polar residues" evidence="9">
    <location>
        <begin position="158"/>
        <end position="178"/>
    </location>
</feature>
<evidence type="ECO:0000259" key="10">
    <source>
        <dbReference type="Pfam" id="PF00294"/>
    </source>
</evidence>
<comment type="function">
    <text evidence="8">Required for proper chloroplast development, most likely through regulating plastid-encoded polymerase (PEP) dependent chloroplast transcription. Acts as a component of the transcriptionally active plastid chromosome that is required for plastid gene expression.</text>
</comment>
<accession>A0A6J1DE47</accession>
<evidence type="ECO:0000256" key="6">
    <source>
        <dbReference type="ARBA" id="ARBA00022777"/>
    </source>
</evidence>
<feature type="compositionally biased region" description="Basic residues" evidence="9">
    <location>
        <begin position="144"/>
        <end position="154"/>
    </location>
</feature>
<gene>
    <name evidence="12" type="primary">LOC111019579</name>
</gene>
<evidence type="ECO:0000256" key="2">
    <source>
        <dbReference type="ARBA" id="ARBA00010688"/>
    </source>
</evidence>
<dbReference type="OrthoDB" id="415590at2759"/>